<proteinExistence type="inferred from homology"/>
<dbReference type="InterPro" id="IPR003439">
    <property type="entry name" value="ABC_transporter-like_ATP-bd"/>
</dbReference>
<evidence type="ECO:0000256" key="1">
    <source>
        <dbReference type="ARBA" id="ARBA00005417"/>
    </source>
</evidence>
<keyword evidence="4 6" id="KW-0067">ATP-binding</keyword>
<evidence type="ECO:0000256" key="4">
    <source>
        <dbReference type="ARBA" id="ARBA00022840"/>
    </source>
</evidence>
<dbReference type="PROSITE" id="PS00211">
    <property type="entry name" value="ABC_TRANSPORTER_1"/>
    <property type="match status" value="1"/>
</dbReference>
<comment type="similarity">
    <text evidence="1">Belongs to the ABC transporter superfamily.</text>
</comment>
<dbReference type="InterPro" id="IPR027417">
    <property type="entry name" value="P-loop_NTPase"/>
</dbReference>
<evidence type="ECO:0000259" key="5">
    <source>
        <dbReference type="PROSITE" id="PS50893"/>
    </source>
</evidence>
<dbReference type="GO" id="GO:0016887">
    <property type="term" value="F:ATP hydrolysis activity"/>
    <property type="evidence" value="ECO:0007669"/>
    <property type="project" value="InterPro"/>
</dbReference>
<dbReference type="PROSITE" id="PS50893">
    <property type="entry name" value="ABC_TRANSPORTER_2"/>
    <property type="match status" value="1"/>
</dbReference>
<evidence type="ECO:0000256" key="2">
    <source>
        <dbReference type="ARBA" id="ARBA00022448"/>
    </source>
</evidence>
<feature type="domain" description="ABC transporter" evidence="5">
    <location>
        <begin position="6"/>
        <end position="229"/>
    </location>
</feature>
<dbReference type="AlphaFoldDB" id="A0A2W1NJ34"/>
<dbReference type="SUPFAM" id="SSF52540">
    <property type="entry name" value="P-loop containing nucleoside triphosphate hydrolases"/>
    <property type="match status" value="1"/>
</dbReference>
<evidence type="ECO:0000313" key="7">
    <source>
        <dbReference type="Proteomes" id="UP000249248"/>
    </source>
</evidence>
<keyword evidence="3" id="KW-0547">Nucleotide-binding</keyword>
<comment type="caution">
    <text evidence="6">The sequence shown here is derived from an EMBL/GenBank/DDBJ whole genome shotgun (WGS) entry which is preliminary data.</text>
</comment>
<dbReference type="Gene3D" id="3.40.50.300">
    <property type="entry name" value="P-loop containing nucleotide triphosphate hydrolases"/>
    <property type="match status" value="1"/>
</dbReference>
<gene>
    <name evidence="6" type="ORF">DNU06_04935</name>
</gene>
<dbReference type="OrthoDB" id="9801987at2"/>
<evidence type="ECO:0000313" key="6">
    <source>
        <dbReference type="EMBL" id="PZE17966.1"/>
    </source>
</evidence>
<dbReference type="PANTHER" id="PTHR43335">
    <property type="entry name" value="ABC TRANSPORTER, ATP-BINDING PROTEIN"/>
    <property type="match status" value="1"/>
</dbReference>
<evidence type="ECO:0000256" key="3">
    <source>
        <dbReference type="ARBA" id="ARBA00022741"/>
    </source>
</evidence>
<protein>
    <submittedName>
        <fullName evidence="6">ABC transporter ATP-binding protein</fullName>
    </submittedName>
</protein>
<dbReference type="InterPro" id="IPR003593">
    <property type="entry name" value="AAA+_ATPase"/>
</dbReference>
<keyword evidence="2" id="KW-0813">Transport</keyword>
<name>A0A2W1NJ34_9FLAO</name>
<reference evidence="6 7" key="1">
    <citation type="submission" date="2018-06" db="EMBL/GenBank/DDBJ databases">
        <title>The draft genome sequence of Crocinitomix sp. SM1701.</title>
        <authorList>
            <person name="Zhang X."/>
        </authorList>
    </citation>
    <scope>NUCLEOTIDE SEQUENCE [LARGE SCALE GENOMIC DNA]</scope>
    <source>
        <strain evidence="6 7">SM1701</strain>
    </source>
</reference>
<dbReference type="SMART" id="SM00382">
    <property type="entry name" value="AAA"/>
    <property type="match status" value="1"/>
</dbReference>
<dbReference type="RefSeq" id="WP_111062117.1">
    <property type="nucleotide sequence ID" value="NZ_JBHUCU010000002.1"/>
</dbReference>
<accession>A0A2W1NJ34</accession>
<dbReference type="GO" id="GO:0005524">
    <property type="term" value="F:ATP binding"/>
    <property type="evidence" value="ECO:0007669"/>
    <property type="project" value="UniProtKB-KW"/>
</dbReference>
<dbReference type="InterPro" id="IPR017871">
    <property type="entry name" value="ABC_transporter-like_CS"/>
</dbReference>
<dbReference type="PANTHER" id="PTHR43335:SF2">
    <property type="entry name" value="ABC TRANSPORTER, ATP-BINDING PROTEIN"/>
    <property type="match status" value="1"/>
</dbReference>
<organism evidence="6 7">
    <name type="scientific">Putridiphycobacter roseus</name>
    <dbReference type="NCBI Taxonomy" id="2219161"/>
    <lineage>
        <taxon>Bacteria</taxon>
        <taxon>Pseudomonadati</taxon>
        <taxon>Bacteroidota</taxon>
        <taxon>Flavobacteriia</taxon>
        <taxon>Flavobacteriales</taxon>
        <taxon>Crocinitomicaceae</taxon>
        <taxon>Putridiphycobacter</taxon>
    </lineage>
</organism>
<dbReference type="EMBL" id="QKSB01000002">
    <property type="protein sequence ID" value="PZE17966.1"/>
    <property type="molecule type" value="Genomic_DNA"/>
</dbReference>
<sequence>MGEKVIEINGLTKKYGNFTAVNQLNLTIEKGQVYGILGPNGSGKTTTLGMILDVINPTSGSYTWFETKPFENHRNNIGAILEQPIFYPDLSAYRNLEISCAIKKAPLERIDLVLERVGLLDRKNSKFSAYSLGMKQRLALASALLGDPDVLVLDEPTNGLDPQGINQMRELIKGIASEGKTIIISSHLLDEIQKTCTHVAILRKGTLLKAGEIGELIKTPTSFEINAISRDALLEGLKNCPFVLSHEERGDHILVVCETNTTGSQLNEYLASKQVYLSHLNKFKISLEEEFLNIVNN</sequence>
<dbReference type="Pfam" id="PF00005">
    <property type="entry name" value="ABC_tran"/>
    <property type="match status" value="1"/>
</dbReference>
<keyword evidence="7" id="KW-1185">Reference proteome</keyword>
<dbReference type="Proteomes" id="UP000249248">
    <property type="component" value="Unassembled WGS sequence"/>
</dbReference>